<keyword evidence="1" id="KW-0472">Membrane</keyword>
<reference evidence="2 3" key="1">
    <citation type="submission" date="2016-08" db="EMBL/GenBank/DDBJ databases">
        <title>Identification and validation of antigenic proteins from Pajaroellobacter abortibovis using de-novo genome sequence assembly and reverse vaccinology.</title>
        <authorList>
            <person name="Welly B.T."/>
            <person name="Miller M.R."/>
            <person name="Stott J.L."/>
            <person name="Blanchard M.T."/>
            <person name="Islas-Trejo A.D."/>
            <person name="O'Rourke S.M."/>
            <person name="Young A.E."/>
            <person name="Medrano J.F."/>
            <person name="Van Eenennaam A.L."/>
        </authorList>
    </citation>
    <scope>NUCLEOTIDE SEQUENCE [LARGE SCALE GENOMIC DNA]</scope>
    <source>
        <strain evidence="2 3">BTF92-0548A/99-0131</strain>
    </source>
</reference>
<keyword evidence="3" id="KW-1185">Reference proteome</keyword>
<keyword evidence="1" id="KW-0812">Transmembrane</keyword>
<sequence>MTFLRPILLLIPLISMISIGLMLGLHLLLLTAAGLILFLSLFLMWTSLSLLFLRKKEDFILLDSKSDLAIDHLKEQVFLSIAQIEEGHQTGKIDDLDYKYLTSQYRQEAKKLLCTDQQIRGPLRDQARAEAKIYLAKQGISESWLDDESKS</sequence>
<dbReference type="EMBL" id="CP016908">
    <property type="protein sequence ID" value="APS00806.1"/>
    <property type="molecule type" value="Genomic_DNA"/>
</dbReference>
<dbReference type="Proteomes" id="UP000185544">
    <property type="component" value="Chromosome"/>
</dbReference>
<dbReference type="AlphaFoldDB" id="A0A1L6MZ71"/>
<organism evidence="2 3">
    <name type="scientific">Pajaroellobacter abortibovis</name>
    <dbReference type="NCBI Taxonomy" id="1882918"/>
    <lineage>
        <taxon>Bacteria</taxon>
        <taxon>Pseudomonadati</taxon>
        <taxon>Myxococcota</taxon>
        <taxon>Polyangia</taxon>
        <taxon>Polyangiales</taxon>
        <taxon>Polyangiaceae</taxon>
    </lineage>
</organism>
<name>A0A1L6MZ71_9BACT</name>
<feature type="transmembrane region" description="Helical" evidence="1">
    <location>
        <begin position="35"/>
        <end position="53"/>
    </location>
</feature>
<evidence type="ECO:0000313" key="3">
    <source>
        <dbReference type="Proteomes" id="UP000185544"/>
    </source>
</evidence>
<gene>
    <name evidence="2" type="ORF">BCY86_09040</name>
</gene>
<dbReference type="RefSeq" id="WP_075277477.1">
    <property type="nucleotide sequence ID" value="NZ_CP016908.1"/>
</dbReference>
<protein>
    <submittedName>
        <fullName evidence="2">Uncharacterized protein</fullName>
    </submittedName>
</protein>
<dbReference type="KEGG" id="pabo:BCY86_09040"/>
<evidence type="ECO:0000313" key="2">
    <source>
        <dbReference type="EMBL" id="APS00806.1"/>
    </source>
</evidence>
<proteinExistence type="predicted"/>
<feature type="transmembrane region" description="Helical" evidence="1">
    <location>
        <begin position="7"/>
        <end position="29"/>
    </location>
</feature>
<dbReference type="STRING" id="1882918.BCY86_09040"/>
<accession>A0A1L6MZ71</accession>
<evidence type="ECO:0000256" key="1">
    <source>
        <dbReference type="SAM" id="Phobius"/>
    </source>
</evidence>
<keyword evidence="1" id="KW-1133">Transmembrane helix</keyword>